<proteinExistence type="inferred from homology"/>
<dbReference type="NCBIfam" id="TIGR00075">
    <property type="entry name" value="hypD"/>
    <property type="match status" value="1"/>
</dbReference>
<dbReference type="Gene3D" id="6.10.20.100">
    <property type="match status" value="1"/>
</dbReference>
<dbReference type="GO" id="GO:0051604">
    <property type="term" value="P:protein maturation"/>
    <property type="evidence" value="ECO:0007669"/>
    <property type="project" value="TreeGrafter"/>
</dbReference>
<dbReference type="RefSeq" id="WP_184313232.1">
    <property type="nucleotide sequence ID" value="NZ_JACHEN010000043.1"/>
</dbReference>
<organism evidence="4 5">
    <name type="scientific">Anaerosolibacter carboniphilus</name>
    <dbReference type="NCBI Taxonomy" id="1417629"/>
    <lineage>
        <taxon>Bacteria</taxon>
        <taxon>Bacillati</taxon>
        <taxon>Bacillota</taxon>
        <taxon>Clostridia</taxon>
        <taxon>Peptostreptococcales</taxon>
        <taxon>Thermotaleaceae</taxon>
        <taxon>Anaerosolibacter</taxon>
    </lineage>
</organism>
<dbReference type="InterPro" id="IPR042243">
    <property type="entry name" value="HypD_1"/>
</dbReference>
<evidence type="ECO:0000256" key="3">
    <source>
        <dbReference type="ARBA" id="ARBA00023004"/>
    </source>
</evidence>
<dbReference type="InterPro" id="IPR042244">
    <property type="entry name" value="HypD_2_sf"/>
</dbReference>
<evidence type="ECO:0000313" key="4">
    <source>
        <dbReference type="EMBL" id="MBB6218608.1"/>
    </source>
</evidence>
<dbReference type="EMBL" id="JACHEN010000043">
    <property type="protein sequence ID" value="MBB6218608.1"/>
    <property type="molecule type" value="Genomic_DNA"/>
</dbReference>
<dbReference type="PIRSF" id="PIRSF005622">
    <property type="entry name" value="Hydrgn_mat_hypD"/>
    <property type="match status" value="1"/>
</dbReference>
<dbReference type="PANTHER" id="PTHR30149:SF0">
    <property type="entry name" value="HYDROGENASE MATURATION FACTOR HYPD"/>
    <property type="match status" value="1"/>
</dbReference>
<evidence type="ECO:0000313" key="5">
    <source>
        <dbReference type="Proteomes" id="UP000579281"/>
    </source>
</evidence>
<dbReference type="Pfam" id="PF01924">
    <property type="entry name" value="HypD"/>
    <property type="match status" value="1"/>
</dbReference>
<dbReference type="GO" id="GO:0051539">
    <property type="term" value="F:4 iron, 4 sulfur cluster binding"/>
    <property type="evidence" value="ECO:0007669"/>
    <property type="project" value="TreeGrafter"/>
</dbReference>
<dbReference type="InterPro" id="IPR002780">
    <property type="entry name" value="Hyd_form_HypD"/>
</dbReference>
<comment type="similarity">
    <text evidence="1">Belongs to the HypD family.</text>
</comment>
<dbReference type="GO" id="GO:0005506">
    <property type="term" value="F:iron ion binding"/>
    <property type="evidence" value="ECO:0007669"/>
    <property type="project" value="TreeGrafter"/>
</dbReference>
<dbReference type="Proteomes" id="UP000579281">
    <property type="component" value="Unassembled WGS sequence"/>
</dbReference>
<evidence type="ECO:0000256" key="2">
    <source>
        <dbReference type="ARBA" id="ARBA00022723"/>
    </source>
</evidence>
<dbReference type="PANTHER" id="PTHR30149">
    <property type="entry name" value="HYDROGENASE PROTEIN ASSEMBLY PROTEIN HYPD"/>
    <property type="match status" value="1"/>
</dbReference>
<protein>
    <submittedName>
        <fullName evidence="4">Hydrogenase expression/formation protein HypD</fullName>
    </submittedName>
</protein>
<keyword evidence="2" id="KW-0479">Metal-binding</keyword>
<accession>A0A841L1V7</accession>
<evidence type="ECO:0000256" key="1">
    <source>
        <dbReference type="ARBA" id="ARBA00007888"/>
    </source>
</evidence>
<dbReference type="GO" id="GO:0070025">
    <property type="term" value="F:carbon monoxide binding"/>
    <property type="evidence" value="ECO:0007669"/>
    <property type="project" value="TreeGrafter"/>
</dbReference>
<sequence length="354" mass="39658">MNENLISRMIKDINENTPLEMKIMEVCGTHTHAIGKYGIRTLVDSHIQLLSGPGCPVCVTPESVIDAAIQILENDNIILATFGDLVKVTGSTESILDQRRKGKNISILYTPFEALEIAQNNRDKIIVFLAVGFETTAPVIASTIKLTKERNISNLYFLNSLRLMPPVLRLILNENLQHIHGMICPGHVAAVMGEEYFQFIEQEYDMPAAIAGFDALDIVSAIHKIMQGYRNTGQKNFENLYKRSVRSKGNLRAKDVMNEVFETSDGEWRGIGYIRNSSLVLKENYSEFDALERFGMKLASKPNHTQCICKEILMGHKKPIACDMFGSKCNPTHPLGPCMVSSEGSCASYYRYQL</sequence>
<gene>
    <name evidence="4" type="ORF">HNQ80_004782</name>
</gene>
<comment type="caution">
    <text evidence="4">The sequence shown here is derived from an EMBL/GenBank/DDBJ whole genome shotgun (WGS) entry which is preliminary data.</text>
</comment>
<name>A0A841L1V7_9FIRM</name>
<keyword evidence="5" id="KW-1185">Reference proteome</keyword>
<reference evidence="4 5" key="1">
    <citation type="submission" date="2020-08" db="EMBL/GenBank/DDBJ databases">
        <title>Genomic Encyclopedia of Type Strains, Phase IV (KMG-IV): sequencing the most valuable type-strain genomes for metagenomic binning, comparative biology and taxonomic classification.</title>
        <authorList>
            <person name="Goeker M."/>
        </authorList>
    </citation>
    <scope>NUCLEOTIDE SEQUENCE [LARGE SCALE GENOMIC DNA]</scope>
    <source>
        <strain evidence="4 5">DSM 103526</strain>
    </source>
</reference>
<dbReference type="Gene3D" id="3.40.50.11750">
    <property type="entry name" value="HypD, alpha/beta domain 1"/>
    <property type="match status" value="2"/>
</dbReference>
<dbReference type="AlphaFoldDB" id="A0A841L1V7"/>
<keyword evidence="3" id="KW-0408">Iron</keyword>